<dbReference type="Proteomes" id="UP001157502">
    <property type="component" value="Chromosome 7"/>
</dbReference>
<proteinExistence type="predicted"/>
<sequence length="685" mass="77590">MMAMTLDKFTCSLDIKTLPRVVQIQSGYYFQGSVYDLHGREWSFSYGELLKIIGISVTRLSAELQAPGSKSMTVDLPLDYPGLFMIMDDTRPYTSIQEIVDKVGISYERLGHSEFFSAIMLELPEVTIQAKESFRLTAMRMEDGDGHVECEVIRKDSKHVFTLKLSHTGEFYECADDQFYTLRELVEWKMPKGRKRTVTWAKTFPSKEKCVCQLPEDYSGELVLTPVYELQTVSKYGKTVVFIPSTLDVEVLDVTEECDDACFMQPLSLREVFDKPSEVFPLRAEVIVPPAQAQPELAFLASSKQIIVHGVHQAKRILASELRSEAQRRFLIPMSYNGRLKRRPRTFPTAYDLEVAKSDMEQLHVVATKSFETHYEGLSSVSPGDQYIVHQRETSEVIYGGRRKTVEALACKLMVEKSYQDVLIPMCLDGGFVEVIHDKKQYTFPEVCQRFSLPFNVKVSMRDLSLNEDVLAAATGLQLEEEITDPYLLVSNLDLSQCWEVPVNRTNMTLQLLFRGNGLEPPQGQVFRSVVEEIGEDCYFVLRRYVNASVLPPPRPPKKPQALAEDSAKRLPPKPKKSIKSPDTVKPATPKPSSSSSVVQNTSPPRKQTTNTSLVTVPEPSTHEAFSTKSNTQHKTQVEQGDSDSHDYEYIDEDELDIIRKKMHDQSIHSTDGHKLGKPFSLHTI</sequence>
<protein>
    <submittedName>
        <fullName evidence="1">Uncharacterized protein</fullName>
    </submittedName>
</protein>
<reference evidence="1" key="1">
    <citation type="submission" date="2021-05" db="EMBL/GenBank/DDBJ databases">
        <authorList>
            <person name="Pan Q."/>
            <person name="Jouanno E."/>
            <person name="Zahm M."/>
            <person name="Klopp C."/>
            <person name="Cabau C."/>
            <person name="Louis A."/>
            <person name="Berthelot C."/>
            <person name="Parey E."/>
            <person name="Roest Crollius H."/>
            <person name="Montfort J."/>
            <person name="Robinson-Rechavi M."/>
            <person name="Bouchez O."/>
            <person name="Lampietro C."/>
            <person name="Lopez Roques C."/>
            <person name="Donnadieu C."/>
            <person name="Postlethwait J."/>
            <person name="Bobe J."/>
            <person name="Dillon D."/>
            <person name="Chandos A."/>
            <person name="von Hippel F."/>
            <person name="Guiguen Y."/>
        </authorList>
    </citation>
    <scope>NUCLEOTIDE SEQUENCE</scope>
    <source>
        <strain evidence="1">YG-Jan2019</strain>
    </source>
</reference>
<dbReference type="EMBL" id="CM055734">
    <property type="protein sequence ID" value="KAJ8008982.1"/>
    <property type="molecule type" value="Genomic_DNA"/>
</dbReference>
<accession>A0ACC2GZR1</accession>
<organism evidence="1 2">
    <name type="scientific">Dallia pectoralis</name>
    <name type="common">Alaska blackfish</name>
    <dbReference type="NCBI Taxonomy" id="75939"/>
    <lineage>
        <taxon>Eukaryota</taxon>
        <taxon>Metazoa</taxon>
        <taxon>Chordata</taxon>
        <taxon>Craniata</taxon>
        <taxon>Vertebrata</taxon>
        <taxon>Euteleostomi</taxon>
        <taxon>Actinopterygii</taxon>
        <taxon>Neopterygii</taxon>
        <taxon>Teleostei</taxon>
        <taxon>Protacanthopterygii</taxon>
        <taxon>Esociformes</taxon>
        <taxon>Umbridae</taxon>
        <taxon>Dallia</taxon>
    </lineage>
</organism>
<name>A0ACC2GZR1_DALPE</name>
<evidence type="ECO:0000313" key="1">
    <source>
        <dbReference type="EMBL" id="KAJ8008982.1"/>
    </source>
</evidence>
<evidence type="ECO:0000313" key="2">
    <source>
        <dbReference type="Proteomes" id="UP001157502"/>
    </source>
</evidence>
<gene>
    <name evidence="1" type="ORF">DPEC_G00084080</name>
</gene>
<comment type="caution">
    <text evidence="1">The sequence shown here is derived from an EMBL/GenBank/DDBJ whole genome shotgun (WGS) entry which is preliminary data.</text>
</comment>
<keyword evidence="2" id="KW-1185">Reference proteome</keyword>